<evidence type="ECO:0000256" key="3">
    <source>
        <dbReference type="ARBA" id="ARBA00022475"/>
    </source>
</evidence>
<dbReference type="AlphaFoldDB" id="A0A9R0DY08"/>
<feature type="transmembrane region" description="Helical" evidence="8">
    <location>
        <begin position="169"/>
        <end position="190"/>
    </location>
</feature>
<feature type="transmembrane region" description="Helical" evidence="8">
    <location>
        <begin position="359"/>
        <end position="383"/>
    </location>
</feature>
<evidence type="ECO:0000313" key="10">
    <source>
        <dbReference type="Proteomes" id="UP000829999"/>
    </source>
</evidence>
<dbReference type="FunFam" id="1.20.1250.20:FF:000218">
    <property type="entry name" value="facilitated trehalose transporter Tret1"/>
    <property type="match status" value="1"/>
</dbReference>
<feature type="transmembrane region" description="Helical" evidence="8">
    <location>
        <begin position="395"/>
        <end position="415"/>
    </location>
</feature>
<comment type="subcellular location">
    <subcellularLocation>
        <location evidence="1">Cell membrane</location>
        <topology evidence="1">Multi-pass membrane protein</topology>
    </subcellularLocation>
</comment>
<feature type="transmembrane region" description="Helical" evidence="8">
    <location>
        <begin position="12"/>
        <end position="39"/>
    </location>
</feature>
<dbReference type="GO" id="GO:0022857">
    <property type="term" value="F:transmembrane transporter activity"/>
    <property type="evidence" value="ECO:0007669"/>
    <property type="project" value="InterPro"/>
</dbReference>
<evidence type="ECO:0000313" key="11">
    <source>
        <dbReference type="RefSeq" id="XP_050555175.1"/>
    </source>
</evidence>
<keyword evidence="7 8" id="KW-0472">Membrane</keyword>
<name>A0A9R0DY08_SPOFR</name>
<gene>
    <name evidence="11" type="primary">LOC126911554</name>
</gene>
<evidence type="ECO:0000259" key="9">
    <source>
        <dbReference type="PROSITE" id="PS50850"/>
    </source>
</evidence>
<evidence type="ECO:0000256" key="1">
    <source>
        <dbReference type="ARBA" id="ARBA00004651"/>
    </source>
</evidence>
<dbReference type="OrthoDB" id="6612291at2759"/>
<dbReference type="InterPro" id="IPR050549">
    <property type="entry name" value="MFS_Trehalose_Transporter"/>
</dbReference>
<feature type="transmembrane region" description="Helical" evidence="8">
    <location>
        <begin position="59"/>
        <end position="79"/>
    </location>
</feature>
<dbReference type="Gene3D" id="1.20.1250.20">
    <property type="entry name" value="MFS general substrate transporter like domains"/>
    <property type="match status" value="1"/>
</dbReference>
<evidence type="ECO:0000256" key="4">
    <source>
        <dbReference type="ARBA" id="ARBA00022597"/>
    </source>
</evidence>
<protein>
    <submittedName>
        <fullName evidence="11">Facilitated trehalose transporter Tret1-like</fullName>
    </submittedName>
</protein>
<dbReference type="GO" id="GO:0005886">
    <property type="term" value="C:plasma membrane"/>
    <property type="evidence" value="ECO:0007669"/>
    <property type="project" value="UniProtKB-SubCell"/>
</dbReference>
<dbReference type="Proteomes" id="UP000829999">
    <property type="component" value="Chromosome 16"/>
</dbReference>
<keyword evidence="3" id="KW-1003">Cell membrane</keyword>
<evidence type="ECO:0000256" key="8">
    <source>
        <dbReference type="SAM" id="Phobius"/>
    </source>
</evidence>
<accession>A0A9R0DY08</accession>
<dbReference type="InterPro" id="IPR020846">
    <property type="entry name" value="MFS_dom"/>
</dbReference>
<keyword evidence="2" id="KW-0813">Transport</keyword>
<feature type="transmembrane region" description="Helical" evidence="8">
    <location>
        <begin position="143"/>
        <end position="163"/>
    </location>
</feature>
<evidence type="ECO:0000256" key="2">
    <source>
        <dbReference type="ARBA" id="ARBA00022448"/>
    </source>
</evidence>
<reference evidence="11" key="1">
    <citation type="submission" date="2025-08" db="UniProtKB">
        <authorList>
            <consortium name="RefSeq"/>
        </authorList>
    </citation>
    <scope>IDENTIFICATION</scope>
    <source>
        <tissue evidence="11">Whole larval tissue</tissue>
    </source>
</reference>
<organism evidence="10 11">
    <name type="scientific">Spodoptera frugiperda</name>
    <name type="common">Fall armyworm</name>
    <dbReference type="NCBI Taxonomy" id="7108"/>
    <lineage>
        <taxon>Eukaryota</taxon>
        <taxon>Metazoa</taxon>
        <taxon>Ecdysozoa</taxon>
        <taxon>Arthropoda</taxon>
        <taxon>Hexapoda</taxon>
        <taxon>Insecta</taxon>
        <taxon>Pterygota</taxon>
        <taxon>Neoptera</taxon>
        <taxon>Endopterygota</taxon>
        <taxon>Lepidoptera</taxon>
        <taxon>Glossata</taxon>
        <taxon>Ditrysia</taxon>
        <taxon>Noctuoidea</taxon>
        <taxon>Noctuidae</taxon>
        <taxon>Amphipyrinae</taxon>
        <taxon>Spodoptera</taxon>
    </lineage>
</organism>
<feature type="transmembrane region" description="Helical" evidence="8">
    <location>
        <begin position="256"/>
        <end position="278"/>
    </location>
</feature>
<evidence type="ECO:0000256" key="7">
    <source>
        <dbReference type="ARBA" id="ARBA00023136"/>
    </source>
</evidence>
<dbReference type="GeneID" id="126911554"/>
<dbReference type="InterPro" id="IPR005828">
    <property type="entry name" value="MFS_sugar_transport-like"/>
</dbReference>
<evidence type="ECO:0000256" key="6">
    <source>
        <dbReference type="ARBA" id="ARBA00022989"/>
    </source>
</evidence>
<sequence>MTESTYKRMTPFLRQLLAVSGVVMYMIGSGENIAFPGVLLMQLREPGSEVRLTPDHESWIASILGLALVAGIMVAPFSLQNLGRKMTNQLSSLPTLAGWGLLAASNGPTALMVSRSLVGFGMGIHAAASSVSIAEYSAPKHRGAFLATIAFSFATGMLTTHVFGTFLPWRTAGLACGSVYIISLILVTLVPETPPYLASRGRVEECKKSFYWFRGHDPISEKELNILLHSQRKPAVIPIRGSRWQTYRQTVRKPEFYKPTLIMMFMFVLFQISGMTVIPSYTVPIMREVTGGAFDSYVSMLAVDVVRFVTAVISCFIINKLPRRTVLFTSISITVVSLLSTAILLYIRNFGYLPDEYKWTPIVPFTVYIIGKTLGILSIPWAIAGEVFPLKYRSIGGGISGMFLSIMLFVVVKTAPYLFEWIGYNGTFCVYAVCVAICGMFLFYLLPETKGKTLHDIECHFKGIKSESGHALPEGQKMLDLKNVESR</sequence>
<feature type="transmembrane region" description="Helical" evidence="8">
    <location>
        <begin position="325"/>
        <end position="347"/>
    </location>
</feature>
<evidence type="ECO:0000256" key="5">
    <source>
        <dbReference type="ARBA" id="ARBA00022692"/>
    </source>
</evidence>
<keyword evidence="5 8" id="KW-0812">Transmembrane</keyword>
<dbReference type="Pfam" id="PF00083">
    <property type="entry name" value="Sugar_tr"/>
    <property type="match status" value="1"/>
</dbReference>
<dbReference type="PANTHER" id="PTHR48021">
    <property type="match status" value="1"/>
</dbReference>
<dbReference type="PANTHER" id="PTHR48021:SF68">
    <property type="entry name" value="MAJOR FACILITATOR SUPERFAMILY (MFS) PROFILE DOMAIN-CONTAINING PROTEIN"/>
    <property type="match status" value="1"/>
</dbReference>
<keyword evidence="10" id="KW-1185">Reference proteome</keyword>
<proteinExistence type="predicted"/>
<dbReference type="PROSITE" id="PS50850">
    <property type="entry name" value="MFS"/>
    <property type="match status" value="1"/>
</dbReference>
<keyword evidence="4" id="KW-0762">Sugar transport</keyword>
<feature type="transmembrane region" description="Helical" evidence="8">
    <location>
        <begin position="421"/>
        <end position="446"/>
    </location>
</feature>
<feature type="transmembrane region" description="Helical" evidence="8">
    <location>
        <begin position="298"/>
        <end position="318"/>
    </location>
</feature>
<dbReference type="SMR" id="A0A9R0DY08"/>
<dbReference type="RefSeq" id="XP_050555175.1">
    <property type="nucleotide sequence ID" value="XM_050699218.1"/>
</dbReference>
<dbReference type="SUPFAM" id="SSF103473">
    <property type="entry name" value="MFS general substrate transporter"/>
    <property type="match status" value="1"/>
</dbReference>
<feature type="domain" description="Major facilitator superfamily (MFS) profile" evidence="9">
    <location>
        <begin position="16"/>
        <end position="450"/>
    </location>
</feature>
<keyword evidence="6 8" id="KW-1133">Transmembrane helix</keyword>
<dbReference type="InterPro" id="IPR036259">
    <property type="entry name" value="MFS_trans_sf"/>
</dbReference>